<evidence type="ECO:0000256" key="6">
    <source>
        <dbReference type="ARBA" id="ARBA00022692"/>
    </source>
</evidence>
<organism evidence="14">
    <name type="scientific">Florenciella parvula</name>
    <dbReference type="NCBI Taxonomy" id="236787"/>
    <lineage>
        <taxon>Eukaryota</taxon>
        <taxon>Sar</taxon>
        <taxon>Stramenopiles</taxon>
        <taxon>Ochrophyta</taxon>
        <taxon>Dictyochophyceae</taxon>
        <taxon>Florenciellales</taxon>
        <taxon>Florenciella</taxon>
    </lineage>
</organism>
<evidence type="ECO:0000256" key="3">
    <source>
        <dbReference type="ARBA" id="ARBA00004138"/>
    </source>
</evidence>
<dbReference type="GO" id="GO:0012505">
    <property type="term" value="C:endomembrane system"/>
    <property type="evidence" value="ECO:0007669"/>
    <property type="project" value="UniProtKB-SubCell"/>
</dbReference>
<keyword evidence="11" id="KW-0325">Glycoprotein</keyword>
<keyword evidence="9" id="KW-0969">Cilium</keyword>
<sequence length="181" mass="20457">MCAWHGRYPVFLMSLNVLDLLMNSSFEYDEFEEVDQEIVVILFVLLQTFVQIFAFITMFLMLSNTYLFQVGIIGPLITNFKLTFAIHPIYMAMTCLLGVYRAGQQLSGLRARELWDSEVYIAASLIHKLTAVIYYYNNMNTVMKLGDASLYSKSAWVQLFSQGNAVSGTTRNPLQDGAGAS</sequence>
<accession>A0A7S2BXW0</accession>
<keyword evidence="6 13" id="KW-0812">Transmembrane</keyword>
<comment type="similarity">
    <text evidence="4">Belongs to the TMEM138 family.</text>
</comment>
<dbReference type="AlphaFoldDB" id="A0A7S2BXW0"/>
<evidence type="ECO:0000256" key="12">
    <source>
        <dbReference type="ARBA" id="ARBA00023273"/>
    </source>
</evidence>
<evidence type="ECO:0000313" key="14">
    <source>
        <dbReference type="EMBL" id="CAD9410015.1"/>
    </source>
</evidence>
<feature type="transmembrane region" description="Helical" evidence="13">
    <location>
        <begin position="119"/>
        <end position="136"/>
    </location>
</feature>
<evidence type="ECO:0000256" key="9">
    <source>
        <dbReference type="ARBA" id="ARBA00023069"/>
    </source>
</evidence>
<feature type="transmembrane region" description="Helical" evidence="13">
    <location>
        <begin position="38"/>
        <end position="62"/>
    </location>
</feature>
<keyword evidence="12" id="KW-0966">Cell projection</keyword>
<evidence type="ECO:0000256" key="7">
    <source>
        <dbReference type="ARBA" id="ARBA00022794"/>
    </source>
</evidence>
<dbReference type="EMBL" id="HBGT01013376">
    <property type="protein sequence ID" value="CAD9410015.1"/>
    <property type="molecule type" value="Transcribed_RNA"/>
</dbReference>
<comment type="subcellular location">
    <subcellularLocation>
        <location evidence="3">Cell projection</location>
        <location evidence="3">Cilium</location>
    </subcellularLocation>
    <subcellularLocation>
        <location evidence="2">Endomembrane system</location>
        <topology evidence="2">Multi-pass membrane protein</topology>
    </subcellularLocation>
</comment>
<evidence type="ECO:0000256" key="10">
    <source>
        <dbReference type="ARBA" id="ARBA00023136"/>
    </source>
</evidence>
<gene>
    <name evidence="14" type="ORF">FPAR1323_LOCUS7172</name>
</gene>
<evidence type="ECO:0000256" key="5">
    <source>
        <dbReference type="ARBA" id="ARBA00014515"/>
    </source>
</evidence>
<name>A0A7S2BXW0_9STRA</name>
<evidence type="ECO:0000256" key="8">
    <source>
        <dbReference type="ARBA" id="ARBA00022989"/>
    </source>
</evidence>
<protein>
    <recommendedName>
        <fullName evidence="5">Transmembrane protein 138</fullName>
    </recommendedName>
</protein>
<reference evidence="14" key="1">
    <citation type="submission" date="2021-01" db="EMBL/GenBank/DDBJ databases">
        <authorList>
            <person name="Corre E."/>
            <person name="Pelletier E."/>
            <person name="Niang G."/>
            <person name="Scheremetjew M."/>
            <person name="Finn R."/>
            <person name="Kale V."/>
            <person name="Holt S."/>
            <person name="Cochrane G."/>
            <person name="Meng A."/>
            <person name="Brown T."/>
            <person name="Cohen L."/>
        </authorList>
    </citation>
    <scope>NUCLEOTIDE SEQUENCE</scope>
    <source>
        <strain evidence="14">RCC1693</strain>
    </source>
</reference>
<evidence type="ECO:0000256" key="4">
    <source>
        <dbReference type="ARBA" id="ARBA00010572"/>
    </source>
</evidence>
<dbReference type="PANTHER" id="PTHR13306:SF6">
    <property type="entry name" value="TRANSMEMBRANE PROTEIN 138"/>
    <property type="match status" value="1"/>
</dbReference>
<evidence type="ECO:0000256" key="1">
    <source>
        <dbReference type="ARBA" id="ARBA00003709"/>
    </source>
</evidence>
<keyword evidence="10 13" id="KW-0472">Membrane</keyword>
<dbReference type="PANTHER" id="PTHR13306">
    <property type="entry name" value="TRANSMEMBRANE PROTEIN 138"/>
    <property type="match status" value="1"/>
</dbReference>
<dbReference type="Pfam" id="PF14935">
    <property type="entry name" value="TMEM138"/>
    <property type="match status" value="1"/>
</dbReference>
<keyword evidence="8 13" id="KW-1133">Transmembrane helix</keyword>
<evidence type="ECO:0000256" key="2">
    <source>
        <dbReference type="ARBA" id="ARBA00004127"/>
    </source>
</evidence>
<keyword evidence="7" id="KW-0970">Cilium biogenesis/degradation</keyword>
<evidence type="ECO:0000256" key="11">
    <source>
        <dbReference type="ARBA" id="ARBA00023180"/>
    </source>
</evidence>
<dbReference type="GO" id="GO:0005929">
    <property type="term" value="C:cilium"/>
    <property type="evidence" value="ECO:0007669"/>
    <property type="project" value="UniProtKB-SubCell"/>
</dbReference>
<dbReference type="InterPro" id="IPR024133">
    <property type="entry name" value="TM_138"/>
</dbReference>
<dbReference type="GO" id="GO:0030030">
    <property type="term" value="P:cell projection organization"/>
    <property type="evidence" value="ECO:0007669"/>
    <property type="project" value="UniProtKB-KW"/>
</dbReference>
<proteinExistence type="inferred from homology"/>
<evidence type="ECO:0000256" key="13">
    <source>
        <dbReference type="SAM" id="Phobius"/>
    </source>
</evidence>
<comment type="function">
    <text evidence="1">Required for ciliogenesis.</text>
</comment>